<proteinExistence type="predicted"/>
<name>A0A9R1WG43_LACSA</name>
<sequence length="91" mass="10890">MIFFLVERTTKEITYFYPFLLKFFVLQLMTEDLLQDLVLYKKLQEKPVSSTPRSLISLFREIACRLMGIHGHMARCKLKFKQYSHVVKPVF</sequence>
<keyword evidence="2" id="KW-1185">Reference proteome</keyword>
<gene>
    <name evidence="1" type="ORF">LSAT_V11C200072720</name>
</gene>
<comment type="caution">
    <text evidence="1">The sequence shown here is derived from an EMBL/GenBank/DDBJ whole genome shotgun (WGS) entry which is preliminary data.</text>
</comment>
<dbReference type="EMBL" id="NBSK02000002">
    <property type="protein sequence ID" value="KAJ0222207.1"/>
    <property type="molecule type" value="Genomic_DNA"/>
</dbReference>
<organism evidence="1 2">
    <name type="scientific">Lactuca sativa</name>
    <name type="common">Garden lettuce</name>
    <dbReference type="NCBI Taxonomy" id="4236"/>
    <lineage>
        <taxon>Eukaryota</taxon>
        <taxon>Viridiplantae</taxon>
        <taxon>Streptophyta</taxon>
        <taxon>Embryophyta</taxon>
        <taxon>Tracheophyta</taxon>
        <taxon>Spermatophyta</taxon>
        <taxon>Magnoliopsida</taxon>
        <taxon>eudicotyledons</taxon>
        <taxon>Gunneridae</taxon>
        <taxon>Pentapetalae</taxon>
        <taxon>asterids</taxon>
        <taxon>campanulids</taxon>
        <taxon>Asterales</taxon>
        <taxon>Asteraceae</taxon>
        <taxon>Cichorioideae</taxon>
        <taxon>Cichorieae</taxon>
        <taxon>Lactucinae</taxon>
        <taxon>Lactuca</taxon>
    </lineage>
</organism>
<dbReference type="Proteomes" id="UP000235145">
    <property type="component" value="Unassembled WGS sequence"/>
</dbReference>
<protein>
    <submittedName>
        <fullName evidence="1">Uncharacterized protein</fullName>
    </submittedName>
</protein>
<accession>A0A9R1WG43</accession>
<evidence type="ECO:0000313" key="1">
    <source>
        <dbReference type="EMBL" id="KAJ0222207.1"/>
    </source>
</evidence>
<evidence type="ECO:0000313" key="2">
    <source>
        <dbReference type="Proteomes" id="UP000235145"/>
    </source>
</evidence>
<reference evidence="1 2" key="1">
    <citation type="journal article" date="2017" name="Nat. Commun.">
        <title>Genome assembly with in vitro proximity ligation data and whole-genome triplication in lettuce.</title>
        <authorList>
            <person name="Reyes-Chin-Wo S."/>
            <person name="Wang Z."/>
            <person name="Yang X."/>
            <person name="Kozik A."/>
            <person name="Arikit S."/>
            <person name="Song C."/>
            <person name="Xia L."/>
            <person name="Froenicke L."/>
            <person name="Lavelle D.O."/>
            <person name="Truco M.J."/>
            <person name="Xia R."/>
            <person name="Zhu S."/>
            <person name="Xu C."/>
            <person name="Xu H."/>
            <person name="Xu X."/>
            <person name="Cox K."/>
            <person name="Korf I."/>
            <person name="Meyers B.C."/>
            <person name="Michelmore R.W."/>
        </authorList>
    </citation>
    <scope>NUCLEOTIDE SEQUENCE [LARGE SCALE GENOMIC DNA]</scope>
    <source>
        <strain evidence="2">cv. Salinas</strain>
        <tissue evidence="1">Seedlings</tissue>
    </source>
</reference>
<dbReference type="AlphaFoldDB" id="A0A9R1WG43"/>